<dbReference type="PROSITE" id="PS50893">
    <property type="entry name" value="ABC_TRANSPORTER_2"/>
    <property type="match status" value="1"/>
</dbReference>
<reference evidence="4 7" key="2">
    <citation type="submission" date="2019-11" db="EMBL/GenBank/DDBJ databases">
        <title>Draft genome sequences of five Paenibacillus species of dairy origin.</title>
        <authorList>
            <person name="Olajide A.M."/>
            <person name="Chen S."/>
            <person name="Lapointe G."/>
        </authorList>
    </citation>
    <scope>NUCLEOTIDE SEQUENCE [LARGE SCALE GENOMIC DNA]</scope>
    <source>
        <strain evidence="4 7">3CS1</strain>
    </source>
</reference>
<evidence type="ECO:0000256" key="2">
    <source>
        <dbReference type="ARBA" id="ARBA00022840"/>
    </source>
</evidence>
<dbReference type="InterPro" id="IPR027417">
    <property type="entry name" value="P-loop_NTPase"/>
</dbReference>
<dbReference type="InterPro" id="IPR003593">
    <property type="entry name" value="AAA+_ATPase"/>
</dbReference>
<reference evidence="5 6" key="1">
    <citation type="submission" date="2017-07" db="EMBL/GenBank/DDBJ databases">
        <title>Isolation and whole genome analysis of endospore-forming bacteria from heroin.</title>
        <authorList>
            <person name="Kalinowski J."/>
            <person name="Ahrens B."/>
            <person name="Al-Dilaimi A."/>
            <person name="Winkler A."/>
            <person name="Wibberg D."/>
            <person name="Schleenbecker U."/>
            <person name="Ruckert C."/>
            <person name="Wolfel R."/>
            <person name="Grass G."/>
        </authorList>
    </citation>
    <scope>NUCLEOTIDE SEQUENCE [LARGE SCALE GENOMIC DNA]</scope>
    <source>
        <strain evidence="5 6">7537-G1</strain>
    </source>
</reference>
<dbReference type="CDD" id="cd03230">
    <property type="entry name" value="ABC_DR_subfamily_A"/>
    <property type="match status" value="1"/>
</dbReference>
<name>A0A268EDR4_9BACL</name>
<organism evidence="5 6">
    <name type="scientific">Paenibacillus campinasensis</name>
    <dbReference type="NCBI Taxonomy" id="66347"/>
    <lineage>
        <taxon>Bacteria</taxon>
        <taxon>Bacillati</taxon>
        <taxon>Bacillota</taxon>
        <taxon>Bacilli</taxon>
        <taxon>Bacillales</taxon>
        <taxon>Paenibacillaceae</taxon>
        <taxon>Paenibacillus</taxon>
    </lineage>
</organism>
<evidence type="ECO:0000313" key="4">
    <source>
        <dbReference type="EMBL" id="MUG67917.1"/>
    </source>
</evidence>
<dbReference type="PANTHER" id="PTHR43158">
    <property type="entry name" value="SKFA PEPTIDE EXPORT ATP-BINDING PROTEIN SKFE"/>
    <property type="match status" value="1"/>
</dbReference>
<dbReference type="GO" id="GO:0005524">
    <property type="term" value="F:ATP binding"/>
    <property type="evidence" value="ECO:0007669"/>
    <property type="project" value="UniProtKB-KW"/>
</dbReference>
<evidence type="ECO:0000313" key="7">
    <source>
        <dbReference type="Proteomes" id="UP000435177"/>
    </source>
</evidence>
<sequence>MNLDIQFDQVSVNYGDVEAVRDVSFQLDGGKIYGLLGRNGAGKTSLLSVLASFREPSSGKVTVGGEPPFENAKIMREISFMYDVDYKDESDKVKEGIEAVARYRPRFDKEFAYELARKFNLPIDKPVKELSKGMQSAFNVTIGLASRSPVTIMDEVYLGMDAPARETFYRELLEEQERHPRTFILSTHLVSEMDYLFEEVIIIHQGRFILKDDYESLTSRGVSVTGPAPKVDEFIQGMKVLNVQQLGHTKSVMVYGELSESSRSAAHRAGLELGPISLQDLFIHLTGEGYTT</sequence>
<protein>
    <submittedName>
        <fullName evidence="5">ABC transporter</fullName>
    </submittedName>
    <submittedName>
        <fullName evidence="4">ATP-binding cassette domain-containing protein</fullName>
    </submittedName>
</protein>
<dbReference type="OrthoDB" id="9804819at2"/>
<dbReference type="Gene3D" id="3.40.50.300">
    <property type="entry name" value="P-loop containing nucleotide triphosphate hydrolases"/>
    <property type="match status" value="1"/>
</dbReference>
<evidence type="ECO:0000313" key="6">
    <source>
        <dbReference type="Proteomes" id="UP000215596"/>
    </source>
</evidence>
<evidence type="ECO:0000259" key="3">
    <source>
        <dbReference type="PROSITE" id="PS50893"/>
    </source>
</evidence>
<keyword evidence="1" id="KW-0547">Nucleotide-binding</keyword>
<gene>
    <name evidence="5" type="ORF">CHH67_25030</name>
    <name evidence="4" type="ORF">GNP94_18170</name>
</gene>
<accession>A0A268EDR4</accession>
<keyword evidence="7" id="KW-1185">Reference proteome</keyword>
<evidence type="ECO:0000256" key="1">
    <source>
        <dbReference type="ARBA" id="ARBA00022741"/>
    </source>
</evidence>
<dbReference type="PANTHER" id="PTHR43158:SF5">
    <property type="entry name" value="ABC TRANSPORTER, ATP-BINDING PROTEIN"/>
    <property type="match status" value="1"/>
</dbReference>
<dbReference type="InterPro" id="IPR003439">
    <property type="entry name" value="ABC_transporter-like_ATP-bd"/>
</dbReference>
<dbReference type="Proteomes" id="UP000215596">
    <property type="component" value="Unassembled WGS sequence"/>
</dbReference>
<proteinExistence type="predicted"/>
<comment type="caution">
    <text evidence="5">The sequence shown here is derived from an EMBL/GenBank/DDBJ whole genome shotgun (WGS) entry which is preliminary data.</text>
</comment>
<feature type="domain" description="ABC transporter" evidence="3">
    <location>
        <begin position="5"/>
        <end position="230"/>
    </location>
</feature>
<dbReference type="SUPFAM" id="SSF52540">
    <property type="entry name" value="P-loop containing nucleoside triphosphate hydrolases"/>
    <property type="match status" value="1"/>
</dbReference>
<evidence type="ECO:0000313" key="5">
    <source>
        <dbReference type="EMBL" id="PAD71257.1"/>
    </source>
</evidence>
<dbReference type="RefSeq" id="WP_095268093.1">
    <property type="nucleotide sequence ID" value="NZ_NPBY01000112.1"/>
</dbReference>
<dbReference type="Pfam" id="PF00005">
    <property type="entry name" value="ABC_tran"/>
    <property type="match status" value="1"/>
</dbReference>
<dbReference type="GO" id="GO:0016887">
    <property type="term" value="F:ATP hydrolysis activity"/>
    <property type="evidence" value="ECO:0007669"/>
    <property type="project" value="InterPro"/>
</dbReference>
<keyword evidence="2 4" id="KW-0067">ATP-binding</keyword>
<dbReference type="AlphaFoldDB" id="A0A268EDR4"/>
<dbReference type="EMBL" id="NPBY01000112">
    <property type="protein sequence ID" value="PAD71257.1"/>
    <property type="molecule type" value="Genomic_DNA"/>
</dbReference>
<dbReference type="EMBL" id="WOAA01000019">
    <property type="protein sequence ID" value="MUG67917.1"/>
    <property type="molecule type" value="Genomic_DNA"/>
</dbReference>
<dbReference type="SMART" id="SM00382">
    <property type="entry name" value="AAA"/>
    <property type="match status" value="1"/>
</dbReference>
<dbReference type="Proteomes" id="UP000435177">
    <property type="component" value="Unassembled WGS sequence"/>
</dbReference>